<evidence type="ECO:0000256" key="3">
    <source>
        <dbReference type="ARBA" id="ARBA00017473"/>
    </source>
</evidence>
<evidence type="ECO:0000256" key="8">
    <source>
        <dbReference type="ARBA" id="ARBA00023229"/>
    </source>
</evidence>
<dbReference type="PIRSF" id="PIRSF010376">
    <property type="entry name" value="IspE"/>
    <property type="match status" value="1"/>
</dbReference>
<comment type="catalytic activity">
    <reaction evidence="10">
        <text>4-CDP-2-C-methyl-D-erythritol + ATP = 4-CDP-2-C-methyl-D-erythritol 2-phosphate + ADP + H(+)</text>
        <dbReference type="Rhea" id="RHEA:18437"/>
        <dbReference type="ChEBI" id="CHEBI:15378"/>
        <dbReference type="ChEBI" id="CHEBI:30616"/>
        <dbReference type="ChEBI" id="CHEBI:57823"/>
        <dbReference type="ChEBI" id="CHEBI:57919"/>
        <dbReference type="ChEBI" id="CHEBI:456216"/>
        <dbReference type="EC" id="2.7.1.148"/>
    </reaction>
</comment>
<evidence type="ECO:0000256" key="1">
    <source>
        <dbReference type="ARBA" id="ARBA00009684"/>
    </source>
</evidence>
<evidence type="ECO:0000256" key="4">
    <source>
        <dbReference type="ARBA" id="ARBA00022679"/>
    </source>
</evidence>
<dbReference type="NCBIfam" id="NF011202">
    <property type="entry name" value="PRK14608.1"/>
    <property type="match status" value="1"/>
</dbReference>
<feature type="active site" evidence="10">
    <location>
        <position position="131"/>
    </location>
</feature>
<evidence type="ECO:0000256" key="10">
    <source>
        <dbReference type="HAMAP-Rule" id="MF_00061"/>
    </source>
</evidence>
<dbReference type="EMBL" id="JALZWP010000011">
    <property type="protein sequence ID" value="MCL1629421.1"/>
    <property type="molecule type" value="Genomic_DNA"/>
</dbReference>
<keyword evidence="6 10" id="KW-0418">Kinase</keyword>
<dbReference type="SUPFAM" id="SSF55060">
    <property type="entry name" value="GHMP Kinase, C-terminal domain"/>
    <property type="match status" value="1"/>
</dbReference>
<evidence type="ECO:0000256" key="2">
    <source>
        <dbReference type="ARBA" id="ARBA00012052"/>
    </source>
</evidence>
<dbReference type="Gene3D" id="3.30.70.890">
    <property type="entry name" value="GHMP kinase, C-terminal domain"/>
    <property type="match status" value="1"/>
</dbReference>
<dbReference type="Proteomes" id="UP001202550">
    <property type="component" value="Unassembled WGS sequence"/>
</dbReference>
<dbReference type="InterPro" id="IPR004424">
    <property type="entry name" value="IspE"/>
</dbReference>
<dbReference type="RefSeq" id="WP_249059272.1">
    <property type="nucleotide sequence ID" value="NZ_JALZWP010000011.1"/>
</dbReference>
<evidence type="ECO:0000313" key="14">
    <source>
        <dbReference type="Proteomes" id="UP001202550"/>
    </source>
</evidence>
<evidence type="ECO:0000313" key="13">
    <source>
        <dbReference type="EMBL" id="MCL1629421.1"/>
    </source>
</evidence>
<protein>
    <recommendedName>
        <fullName evidence="3 10">4-diphosphocytidyl-2-C-methyl-D-erythritol kinase</fullName>
        <shortName evidence="10">CMK</shortName>
        <ecNumber evidence="2 10">2.7.1.148</ecNumber>
    </recommendedName>
    <alternativeName>
        <fullName evidence="9 10">4-(cytidine-5'-diphospho)-2-C-methyl-D-erythritol kinase</fullName>
    </alternativeName>
</protein>
<evidence type="ECO:0000256" key="9">
    <source>
        <dbReference type="ARBA" id="ARBA00032554"/>
    </source>
</evidence>
<feature type="domain" description="GHMP kinase C-terminal" evidence="12">
    <location>
        <begin position="207"/>
        <end position="268"/>
    </location>
</feature>
<feature type="binding site" evidence="10">
    <location>
        <begin position="94"/>
        <end position="104"/>
    </location>
    <ligand>
        <name>ATP</name>
        <dbReference type="ChEBI" id="CHEBI:30616"/>
    </ligand>
</feature>
<comment type="pathway">
    <text evidence="10">Isoprenoid biosynthesis; isopentenyl diphosphate biosynthesis via DXP pathway; isopentenyl diphosphate from 1-deoxy-D-xylulose 5-phosphate: step 3/6.</text>
</comment>
<dbReference type="GO" id="GO:0050515">
    <property type="term" value="F:4-(cytidine 5'-diphospho)-2-C-methyl-D-erythritol kinase activity"/>
    <property type="evidence" value="ECO:0007669"/>
    <property type="project" value="UniProtKB-EC"/>
</dbReference>
<feature type="domain" description="GHMP kinase N-terminal" evidence="11">
    <location>
        <begin position="71"/>
        <end position="140"/>
    </location>
</feature>
<dbReference type="InterPro" id="IPR036554">
    <property type="entry name" value="GHMP_kinase_C_sf"/>
</dbReference>
<keyword evidence="7 10" id="KW-0067">ATP-binding</keyword>
<evidence type="ECO:0000256" key="7">
    <source>
        <dbReference type="ARBA" id="ARBA00022840"/>
    </source>
</evidence>
<dbReference type="Gene3D" id="3.30.230.10">
    <property type="match status" value="1"/>
</dbReference>
<name>A0ABT0M3H6_9RHOB</name>
<evidence type="ECO:0000259" key="11">
    <source>
        <dbReference type="Pfam" id="PF00288"/>
    </source>
</evidence>
<sequence>MTLSAAVTEAAPAKVNLALHVIGQRADGYHLLDSLVVFTDLGDVLHGSVGQGLSLKVIGPEAAGLSGEGNNLVLRAARLMQADNIALTLEKHLPVASGIGGGSSDAAAALRLIARLAGCPMPGDVLTLGADVPVCMAAKPCRMRGIGEDVLAIPQLAPMAMVLVNPRVGVSTPAMFRALERKDNAPLPDHLPVEANFTEFTRWLADQRNDLQAPACAAVPAIATALAALDDAGAALSRMSGSGATCFGLFPDLTAAQGAAGAVARAYPGWWVQATTLL</sequence>
<dbReference type="PANTHER" id="PTHR43527:SF2">
    <property type="entry name" value="4-DIPHOSPHOCYTIDYL-2-C-METHYL-D-ERYTHRITOL KINASE, CHLOROPLASTIC"/>
    <property type="match status" value="1"/>
</dbReference>
<dbReference type="EC" id="2.7.1.148" evidence="2 10"/>
<dbReference type="InterPro" id="IPR014721">
    <property type="entry name" value="Ribsml_uS5_D2-typ_fold_subgr"/>
</dbReference>
<dbReference type="InterPro" id="IPR013750">
    <property type="entry name" value="GHMP_kinase_C_dom"/>
</dbReference>
<accession>A0ABT0M3H6</accession>
<dbReference type="HAMAP" id="MF_00061">
    <property type="entry name" value="IspE"/>
    <property type="match status" value="1"/>
</dbReference>
<dbReference type="InterPro" id="IPR020568">
    <property type="entry name" value="Ribosomal_Su5_D2-typ_SF"/>
</dbReference>
<proteinExistence type="inferred from homology"/>
<dbReference type="SUPFAM" id="SSF54211">
    <property type="entry name" value="Ribosomal protein S5 domain 2-like"/>
    <property type="match status" value="1"/>
</dbReference>
<evidence type="ECO:0000256" key="5">
    <source>
        <dbReference type="ARBA" id="ARBA00022741"/>
    </source>
</evidence>
<keyword evidence="8 10" id="KW-0414">Isoprene biosynthesis</keyword>
<gene>
    <name evidence="10" type="primary">ispE</name>
    <name evidence="13" type="ORF">M3N55_11820</name>
</gene>
<evidence type="ECO:0000259" key="12">
    <source>
        <dbReference type="Pfam" id="PF08544"/>
    </source>
</evidence>
<dbReference type="InterPro" id="IPR006204">
    <property type="entry name" value="GHMP_kinase_N_dom"/>
</dbReference>
<keyword evidence="5 10" id="KW-0547">Nucleotide-binding</keyword>
<reference evidence="13 14" key="1">
    <citation type="submission" date="2022-05" db="EMBL/GenBank/DDBJ databases">
        <title>Seasonal and diel survey of microbial diversity of the Tyrrhenian coast.</title>
        <authorList>
            <person name="Gattoni G."/>
            <person name="Corral P."/>
        </authorList>
    </citation>
    <scope>NUCLEOTIDE SEQUENCE [LARGE SCALE GENOMIC DNA]</scope>
    <source>
        <strain evidence="13 14">V10</strain>
    </source>
</reference>
<keyword evidence="14" id="KW-1185">Reference proteome</keyword>
<comment type="caution">
    <text evidence="13">The sequence shown here is derived from an EMBL/GenBank/DDBJ whole genome shotgun (WGS) entry which is preliminary data.</text>
</comment>
<evidence type="ECO:0000256" key="6">
    <source>
        <dbReference type="ARBA" id="ARBA00022777"/>
    </source>
</evidence>
<comment type="similarity">
    <text evidence="1 10">Belongs to the GHMP kinase family. IspE subfamily.</text>
</comment>
<feature type="active site" evidence="10">
    <location>
        <position position="14"/>
    </location>
</feature>
<dbReference type="NCBIfam" id="TIGR00154">
    <property type="entry name" value="ispE"/>
    <property type="match status" value="1"/>
</dbReference>
<dbReference type="Pfam" id="PF08544">
    <property type="entry name" value="GHMP_kinases_C"/>
    <property type="match status" value="1"/>
</dbReference>
<dbReference type="Pfam" id="PF00288">
    <property type="entry name" value="GHMP_kinases_N"/>
    <property type="match status" value="1"/>
</dbReference>
<organism evidence="13 14">
    <name type="scientific">Roseinatronobacter domitianus</name>
    <dbReference type="NCBI Taxonomy" id="2940293"/>
    <lineage>
        <taxon>Bacteria</taxon>
        <taxon>Pseudomonadati</taxon>
        <taxon>Pseudomonadota</taxon>
        <taxon>Alphaproteobacteria</taxon>
        <taxon>Rhodobacterales</taxon>
        <taxon>Paracoccaceae</taxon>
        <taxon>Roseinatronobacter</taxon>
    </lineage>
</organism>
<dbReference type="PANTHER" id="PTHR43527">
    <property type="entry name" value="4-DIPHOSPHOCYTIDYL-2-C-METHYL-D-ERYTHRITOL KINASE, CHLOROPLASTIC"/>
    <property type="match status" value="1"/>
</dbReference>
<comment type="function">
    <text evidence="10">Catalyzes the phosphorylation of the position 2 hydroxy group of 4-diphosphocytidyl-2C-methyl-D-erythritol.</text>
</comment>
<keyword evidence="4 10" id="KW-0808">Transferase</keyword>